<protein>
    <recommendedName>
        <fullName evidence="2">SCP domain-containing protein</fullName>
    </recommendedName>
</protein>
<keyword evidence="1" id="KW-0812">Transmembrane</keyword>
<dbReference type="Pfam" id="PF00188">
    <property type="entry name" value="CAP"/>
    <property type="match status" value="1"/>
</dbReference>
<feature type="transmembrane region" description="Helical" evidence="1">
    <location>
        <begin position="236"/>
        <end position="265"/>
    </location>
</feature>
<dbReference type="InterPro" id="IPR014044">
    <property type="entry name" value="CAP_dom"/>
</dbReference>
<dbReference type="Proteomes" id="UP000228614">
    <property type="component" value="Unassembled WGS sequence"/>
</dbReference>
<evidence type="ECO:0000256" key="1">
    <source>
        <dbReference type="SAM" id="Phobius"/>
    </source>
</evidence>
<dbReference type="AlphaFoldDB" id="A0A2H0V7V2"/>
<dbReference type="CDD" id="cd05379">
    <property type="entry name" value="CAP_bacterial"/>
    <property type="match status" value="1"/>
</dbReference>
<accession>A0A2H0V7V2</accession>
<dbReference type="EMBL" id="PFAN01000005">
    <property type="protein sequence ID" value="PIR95184.1"/>
    <property type="molecule type" value="Genomic_DNA"/>
</dbReference>
<proteinExistence type="predicted"/>
<name>A0A2H0V7V2_9BACT</name>
<keyword evidence="1" id="KW-0472">Membrane</keyword>
<gene>
    <name evidence="3" type="ORF">COT95_00085</name>
</gene>
<evidence type="ECO:0000313" key="4">
    <source>
        <dbReference type="Proteomes" id="UP000228614"/>
    </source>
</evidence>
<feature type="domain" description="SCP" evidence="2">
    <location>
        <begin position="47"/>
        <end position="160"/>
    </location>
</feature>
<evidence type="ECO:0000259" key="2">
    <source>
        <dbReference type="Pfam" id="PF00188"/>
    </source>
</evidence>
<organism evidence="3 4">
    <name type="scientific">Candidatus Falkowbacteria bacterium CG10_big_fil_rev_8_21_14_0_10_37_6</name>
    <dbReference type="NCBI Taxonomy" id="1974563"/>
    <lineage>
        <taxon>Bacteria</taxon>
        <taxon>Candidatus Falkowiibacteriota</taxon>
    </lineage>
</organism>
<dbReference type="PANTHER" id="PTHR31157">
    <property type="entry name" value="SCP DOMAIN-CONTAINING PROTEIN"/>
    <property type="match status" value="1"/>
</dbReference>
<dbReference type="PANTHER" id="PTHR31157:SF1">
    <property type="entry name" value="SCP DOMAIN-CONTAINING PROTEIN"/>
    <property type="match status" value="1"/>
</dbReference>
<evidence type="ECO:0000313" key="3">
    <source>
        <dbReference type="EMBL" id="PIR95184.1"/>
    </source>
</evidence>
<dbReference type="InterPro" id="IPR035940">
    <property type="entry name" value="CAP_sf"/>
</dbReference>
<comment type="caution">
    <text evidence="3">The sequence shown here is derived from an EMBL/GenBank/DDBJ whole genome shotgun (WGS) entry which is preliminary data.</text>
</comment>
<dbReference type="SUPFAM" id="SSF55797">
    <property type="entry name" value="PR-1-like"/>
    <property type="match status" value="1"/>
</dbReference>
<dbReference type="Gene3D" id="3.40.33.10">
    <property type="entry name" value="CAP"/>
    <property type="match status" value="1"/>
</dbReference>
<keyword evidence="1" id="KW-1133">Transmembrane helix</keyword>
<sequence>MKTNKEAQNIFFYFKISLLLIWIIGIFLLPKNPVLAKELTPQNIVYQTNIEREKLSLPYLTVNSYLEKAAQTKAEDMLSNENFSHNFLNKKFSEWVKEQNYQYEVVGENLAIHFDDTEPLFNAWLASPTHKQNMLHEKYTEVGVAVVAGNWQGYQTTIVVSIFAKPKTTEELLVPLTIGAIDEKNSNQSSYYYSSDLKENYFNSIIDEKNIAMMENNQSITVTPFIQKNKTAIISYLNMAAIMTTAYASAMLLIITFYFYIFYFINLSKKLQIINQQ</sequence>
<reference evidence="4" key="1">
    <citation type="submission" date="2017-09" db="EMBL/GenBank/DDBJ databases">
        <title>Depth-based differentiation of microbial function through sediment-hosted aquifers and enrichment of novel symbionts in the deep terrestrial subsurface.</title>
        <authorList>
            <person name="Probst A.J."/>
            <person name="Ladd B."/>
            <person name="Jarett J.K."/>
            <person name="Geller-Mcgrath D.E."/>
            <person name="Sieber C.M.K."/>
            <person name="Emerson J.B."/>
            <person name="Anantharaman K."/>
            <person name="Thomas B.C."/>
            <person name="Malmstrom R."/>
            <person name="Stieglmeier M."/>
            <person name="Klingl A."/>
            <person name="Woyke T."/>
            <person name="Ryan C.M."/>
            <person name="Banfield J.F."/>
        </authorList>
    </citation>
    <scope>NUCLEOTIDE SEQUENCE [LARGE SCALE GENOMIC DNA]</scope>
</reference>